<dbReference type="PANTHER" id="PTHR43179:SF12">
    <property type="entry name" value="GALACTOFURANOSYLTRANSFERASE GLFT2"/>
    <property type="match status" value="1"/>
</dbReference>
<comment type="similarity">
    <text evidence="1">Belongs to the glycosyltransferase 2 family.</text>
</comment>
<dbReference type="EMBL" id="OOFM01000004">
    <property type="protein sequence ID" value="SPL63551.1"/>
    <property type="molecule type" value="Genomic_DNA"/>
</dbReference>
<dbReference type="PANTHER" id="PTHR43179">
    <property type="entry name" value="RHAMNOSYLTRANSFERASE WBBL"/>
    <property type="match status" value="1"/>
</dbReference>
<sequence length="769" mass="84335">MNLDHSAEFASGIGASDIGSRDLRESKPENLSICRLCADIAVIAWDIPSPARQSTKCALEMPVQPVPLLSVGIPLESGGTRMFWAMRTGSEPVEFALSAGSLGPTVQTVLYPANELASFDSERILSDLTLPGHIKLLSTILSTWRSAFRLSRNQTFAALVRDITLALTPEPRDIQNCGQPVAGHHLLETAVDPMLGEISAIYGVSNGSVIVIPPRFTVGQQSRKAWQPCHLLVESPQDLPSSFLFVLTGQKGVAIRKLADGPSEPMDFGKWWSKWQGNADLREFLVGELAKLGTSGPAVAIDLQSRSPLPVRQITQSASHNPAAEIDLALALDNGLIVGGWYHDPSAMLGDIEYLPANGSAISLKAHFHKFPGKIAKREDAPQADVTGFVAWLPAAKHLGPLLQPRFQMRLTSGATAPLVPAPQPFEPAEQRKRILRAVPPQHARPKVFETILAPALTEVEKKLGATVRISEVKDFGTIPANPVASIVIPLYRNLDFLRFQFSAMATDPWIVRNAELIFVLDSPEIHDDTEHMLGGLHILHDLPFRLVIMNRNGGYARACNAGASVATGTAIVMLNSDVVPEKHGWLQQLLQPLFDNKRLGAIGPRLLFEDGSLQHAGLYFARDRHGVWLNHHYYKGMPGSYAPALVGRDVPGVTGACLITRKDILDLVGGYTEDYVIGDYEDSDLCLKIRQLGFQVYYDPAVALYHFERRSIRRSADYMRGLASQYNSWLHTQRWDEDITDLMAPPEDEAQTAPSANVIDAKYERSVA</sequence>
<evidence type="ECO:0000256" key="2">
    <source>
        <dbReference type="ARBA" id="ARBA00022676"/>
    </source>
</evidence>
<dbReference type="Proteomes" id="UP000246073">
    <property type="component" value="Unassembled WGS sequence"/>
</dbReference>
<dbReference type="InterPro" id="IPR029044">
    <property type="entry name" value="Nucleotide-diphossugar_trans"/>
</dbReference>
<dbReference type="Pfam" id="PF00535">
    <property type="entry name" value="Glycos_transf_2"/>
    <property type="match status" value="1"/>
</dbReference>
<feature type="domain" description="Glycosyltransferase 2-like" evidence="4">
    <location>
        <begin position="486"/>
        <end position="666"/>
    </location>
</feature>
<accession>A0A2P9HHG5</accession>
<organism evidence="5 6">
    <name type="scientific">Ochrobactrum soli</name>
    <dbReference type="NCBI Taxonomy" id="2448455"/>
    <lineage>
        <taxon>Bacteria</taxon>
        <taxon>Pseudomonadati</taxon>
        <taxon>Pseudomonadota</taxon>
        <taxon>Alphaproteobacteria</taxon>
        <taxon>Hyphomicrobiales</taxon>
        <taxon>Brucellaceae</taxon>
        <taxon>Brucella/Ochrobactrum group</taxon>
        <taxon>Ochrobactrum</taxon>
    </lineage>
</organism>
<gene>
    <name evidence="5" type="ORF">OHAE_3483</name>
</gene>
<keyword evidence="3" id="KW-0808">Transferase</keyword>
<dbReference type="InterPro" id="IPR001173">
    <property type="entry name" value="Glyco_trans_2-like"/>
</dbReference>
<dbReference type="Gene3D" id="3.90.550.10">
    <property type="entry name" value="Spore Coat Polysaccharide Biosynthesis Protein SpsA, Chain A"/>
    <property type="match status" value="1"/>
</dbReference>
<protein>
    <submittedName>
        <fullName evidence="5">STRUCTURAL ELEMENTS Cell Exterior surface polysaccharides/antigens</fullName>
    </submittedName>
</protein>
<dbReference type="AlphaFoldDB" id="A0A2P9HHG5"/>
<evidence type="ECO:0000256" key="1">
    <source>
        <dbReference type="ARBA" id="ARBA00006739"/>
    </source>
</evidence>
<keyword evidence="2" id="KW-0328">Glycosyltransferase</keyword>
<dbReference type="GO" id="GO:0016757">
    <property type="term" value="F:glycosyltransferase activity"/>
    <property type="evidence" value="ECO:0007669"/>
    <property type="project" value="UniProtKB-KW"/>
</dbReference>
<dbReference type="RefSeq" id="WP_235858988.1">
    <property type="nucleotide sequence ID" value="NZ_OOFM01000004.1"/>
</dbReference>
<evidence type="ECO:0000256" key="3">
    <source>
        <dbReference type="ARBA" id="ARBA00022679"/>
    </source>
</evidence>
<evidence type="ECO:0000313" key="6">
    <source>
        <dbReference type="Proteomes" id="UP000246073"/>
    </source>
</evidence>
<name>A0A2P9HHG5_9HYPH</name>
<reference evidence="6" key="1">
    <citation type="submission" date="2017-12" db="EMBL/GenBank/DDBJ databases">
        <authorList>
            <person name="Diaz M."/>
        </authorList>
    </citation>
    <scope>NUCLEOTIDE SEQUENCE [LARGE SCALE GENOMIC DNA]</scope>
    <source>
        <strain evidence="6">FI11154</strain>
    </source>
</reference>
<evidence type="ECO:0000313" key="5">
    <source>
        <dbReference type="EMBL" id="SPL63551.1"/>
    </source>
</evidence>
<evidence type="ECO:0000259" key="4">
    <source>
        <dbReference type="Pfam" id="PF00535"/>
    </source>
</evidence>
<dbReference type="SUPFAM" id="SSF53448">
    <property type="entry name" value="Nucleotide-diphospho-sugar transferases"/>
    <property type="match status" value="1"/>
</dbReference>
<proteinExistence type="inferred from homology"/>